<reference evidence="8" key="1">
    <citation type="submission" date="2019-11" db="EMBL/GenBank/DDBJ databases">
        <authorList>
            <person name="Feng L."/>
        </authorList>
    </citation>
    <scope>NUCLEOTIDE SEQUENCE</scope>
    <source>
        <strain evidence="8">IbartlettiiLFYP30</strain>
    </source>
</reference>
<dbReference type="AlphaFoldDB" id="A0A6N3CPC6"/>
<dbReference type="GO" id="GO:0071500">
    <property type="term" value="P:cellular response to nitrosative stress"/>
    <property type="evidence" value="ECO:0007669"/>
    <property type="project" value="TreeGrafter"/>
</dbReference>
<evidence type="ECO:0000259" key="7">
    <source>
        <dbReference type="PROSITE" id="PS01033"/>
    </source>
</evidence>
<dbReference type="CDD" id="cd14778">
    <property type="entry name" value="VtHb-like_SDgb"/>
    <property type="match status" value="1"/>
</dbReference>
<dbReference type="InterPro" id="IPR009050">
    <property type="entry name" value="Globin-like_sf"/>
</dbReference>
<dbReference type="Gene3D" id="1.10.490.10">
    <property type="entry name" value="Globins"/>
    <property type="match status" value="1"/>
</dbReference>
<dbReference type="InterPro" id="IPR012292">
    <property type="entry name" value="Globin/Proto"/>
</dbReference>
<dbReference type="SUPFAM" id="SSF46458">
    <property type="entry name" value="Globin-like"/>
    <property type="match status" value="1"/>
</dbReference>
<evidence type="ECO:0000256" key="4">
    <source>
        <dbReference type="ARBA" id="ARBA00022723"/>
    </source>
</evidence>
<dbReference type="FunFam" id="1.10.490.10:FF:000003">
    <property type="entry name" value="Flavohemoprotein"/>
    <property type="match status" value="1"/>
</dbReference>
<dbReference type="GO" id="GO:0005344">
    <property type="term" value="F:oxygen carrier activity"/>
    <property type="evidence" value="ECO:0007669"/>
    <property type="project" value="UniProtKB-KW"/>
</dbReference>
<keyword evidence="4" id="KW-0479">Metal-binding</keyword>
<name>A0A6N3CPC6_9FIRM</name>
<dbReference type="GO" id="GO:0046210">
    <property type="term" value="P:nitric oxide catabolic process"/>
    <property type="evidence" value="ECO:0007669"/>
    <property type="project" value="TreeGrafter"/>
</dbReference>
<dbReference type="GO" id="GO:0046872">
    <property type="term" value="F:metal ion binding"/>
    <property type="evidence" value="ECO:0007669"/>
    <property type="project" value="UniProtKB-KW"/>
</dbReference>
<dbReference type="PANTHER" id="PTHR43396">
    <property type="entry name" value="FLAVOHEMOPROTEIN"/>
    <property type="match status" value="1"/>
</dbReference>
<accession>A0A6N3CPC6</accession>
<dbReference type="GO" id="GO:0019825">
    <property type="term" value="F:oxygen binding"/>
    <property type="evidence" value="ECO:0007669"/>
    <property type="project" value="InterPro"/>
</dbReference>
<evidence type="ECO:0000256" key="6">
    <source>
        <dbReference type="RuleBase" id="RU000356"/>
    </source>
</evidence>
<dbReference type="GO" id="GO:0008941">
    <property type="term" value="F:nitric oxide dioxygenase NAD(P)H activity"/>
    <property type="evidence" value="ECO:0007669"/>
    <property type="project" value="TreeGrafter"/>
</dbReference>
<gene>
    <name evidence="8" type="primary">vhb</name>
    <name evidence="8" type="ORF">IBLFYP30_01968</name>
</gene>
<dbReference type="Pfam" id="PF00042">
    <property type="entry name" value="Globin"/>
    <property type="match status" value="1"/>
</dbReference>
<protein>
    <submittedName>
        <fullName evidence="8">Bacterial hemoglobin</fullName>
    </submittedName>
</protein>
<keyword evidence="3 6" id="KW-0561">Oxygen transport</keyword>
<evidence type="ECO:0000256" key="1">
    <source>
        <dbReference type="ARBA" id="ARBA00006401"/>
    </source>
</evidence>
<evidence type="ECO:0000313" key="8">
    <source>
        <dbReference type="EMBL" id="VYU18826.1"/>
    </source>
</evidence>
<dbReference type="EMBL" id="CACRUE010000031">
    <property type="protein sequence ID" value="VYU18826.1"/>
    <property type="molecule type" value="Genomic_DNA"/>
</dbReference>
<keyword evidence="2 6" id="KW-0349">Heme</keyword>
<dbReference type="GO" id="GO:0020037">
    <property type="term" value="F:heme binding"/>
    <property type="evidence" value="ECO:0007669"/>
    <property type="project" value="InterPro"/>
</dbReference>
<dbReference type="PANTHER" id="PTHR43396:SF3">
    <property type="entry name" value="FLAVOHEMOPROTEIN"/>
    <property type="match status" value="1"/>
</dbReference>
<sequence>MLNQKTIDIIKSTVPVLKEHGLEITKTFYKTMFANNPEVKEMFNMDRQESGEQPKALAMTVLAAAQNIDNLEAILPAVKKIGSVHVNSYVKPEHYPIVGKNLLLAIKEVLGDAATEEVLNAWAEAYEVIAKVFVEVEKDIYIDQICRDNQIHQTL</sequence>
<comment type="similarity">
    <text evidence="1">In the C-terminal section; belongs to the flavoprotein pyridine nucleotide cytochrome reductase family.</text>
</comment>
<dbReference type="GO" id="GO:0071949">
    <property type="term" value="F:FAD binding"/>
    <property type="evidence" value="ECO:0007669"/>
    <property type="project" value="TreeGrafter"/>
</dbReference>
<feature type="domain" description="Globin" evidence="7">
    <location>
        <begin position="1"/>
        <end position="138"/>
    </location>
</feature>
<keyword evidence="5" id="KW-0408">Iron</keyword>
<evidence type="ECO:0000256" key="2">
    <source>
        <dbReference type="ARBA" id="ARBA00022617"/>
    </source>
</evidence>
<dbReference type="PROSITE" id="PS01033">
    <property type="entry name" value="GLOBIN"/>
    <property type="match status" value="1"/>
</dbReference>
<comment type="similarity">
    <text evidence="6">Belongs to the globin family.</text>
</comment>
<evidence type="ECO:0000256" key="5">
    <source>
        <dbReference type="ARBA" id="ARBA00023004"/>
    </source>
</evidence>
<dbReference type="InterPro" id="IPR000971">
    <property type="entry name" value="Globin"/>
</dbReference>
<dbReference type="RefSeq" id="WP_024038309.1">
    <property type="nucleotide sequence ID" value="NZ_CACRUE010000031.1"/>
</dbReference>
<keyword evidence="6" id="KW-0813">Transport</keyword>
<evidence type="ECO:0000256" key="3">
    <source>
        <dbReference type="ARBA" id="ARBA00022621"/>
    </source>
</evidence>
<proteinExistence type="inferred from homology"/>
<organism evidence="8">
    <name type="scientific">Intestinibacter bartlettii</name>
    <dbReference type="NCBI Taxonomy" id="261299"/>
    <lineage>
        <taxon>Bacteria</taxon>
        <taxon>Bacillati</taxon>
        <taxon>Bacillota</taxon>
        <taxon>Clostridia</taxon>
        <taxon>Peptostreptococcales</taxon>
        <taxon>Peptostreptococcaceae</taxon>
        <taxon>Intestinibacter</taxon>
    </lineage>
</organism>